<keyword evidence="2" id="KW-0521">NADP</keyword>
<dbReference type="EMBL" id="CAFBPN010000162">
    <property type="protein sequence ID" value="CAB5031769.1"/>
    <property type="molecule type" value="Genomic_DNA"/>
</dbReference>
<evidence type="ECO:0000256" key="1">
    <source>
        <dbReference type="ARBA" id="ARBA00005104"/>
    </source>
</evidence>
<dbReference type="GO" id="GO:0009231">
    <property type="term" value="P:riboflavin biosynthetic process"/>
    <property type="evidence" value="ECO:0007669"/>
    <property type="project" value="InterPro"/>
</dbReference>
<name>A0A6J7RSG5_9ZZZZ</name>
<sequence length="228" mass="24246">MHCVKLIYSYHDSLGESGRSISADEAYQVVRQRPEGRPWVGMCMVASIDGSTVMTGNSAALSSAADRSVLLALRAAADDVLVGAGTVRAEGYGVPSKAGQRVAVVSHTGQLDFTTELFTSGAGYVVVPSDAPELPVETLRAGTSEVDMQLALRAMSCNFIQLEGGALLNASLAAADLVDEINLTISPQIIGGNGPRLITNAPDLAQRFHLQHVLEDDGFLFLRYLRKR</sequence>
<keyword evidence="3" id="KW-0560">Oxidoreductase</keyword>
<evidence type="ECO:0000256" key="2">
    <source>
        <dbReference type="ARBA" id="ARBA00022857"/>
    </source>
</evidence>
<dbReference type="InterPro" id="IPR050765">
    <property type="entry name" value="Riboflavin_Biosynth_HTPR"/>
</dbReference>
<evidence type="ECO:0000256" key="3">
    <source>
        <dbReference type="ARBA" id="ARBA00023002"/>
    </source>
</evidence>
<protein>
    <submittedName>
        <fullName evidence="5">Unannotated protein</fullName>
    </submittedName>
</protein>
<proteinExistence type="predicted"/>
<feature type="domain" description="Bacterial bifunctional deaminase-reductase C-terminal" evidence="4">
    <location>
        <begin position="38"/>
        <end position="214"/>
    </location>
</feature>
<reference evidence="5" key="1">
    <citation type="submission" date="2020-05" db="EMBL/GenBank/DDBJ databases">
        <authorList>
            <person name="Chiriac C."/>
            <person name="Salcher M."/>
            <person name="Ghai R."/>
            <person name="Kavagutti S V."/>
        </authorList>
    </citation>
    <scope>NUCLEOTIDE SEQUENCE</scope>
</reference>
<evidence type="ECO:0000259" key="4">
    <source>
        <dbReference type="Pfam" id="PF01872"/>
    </source>
</evidence>
<evidence type="ECO:0000313" key="5">
    <source>
        <dbReference type="EMBL" id="CAB5031769.1"/>
    </source>
</evidence>
<dbReference type="PANTHER" id="PTHR38011:SF7">
    <property type="entry name" value="2,5-DIAMINO-6-RIBOSYLAMINO-4(3H)-PYRIMIDINONE 5'-PHOSPHATE REDUCTASE"/>
    <property type="match status" value="1"/>
</dbReference>
<dbReference type="SUPFAM" id="SSF53597">
    <property type="entry name" value="Dihydrofolate reductase-like"/>
    <property type="match status" value="1"/>
</dbReference>
<comment type="pathway">
    <text evidence="1">Cofactor biosynthesis; riboflavin biosynthesis.</text>
</comment>
<organism evidence="5">
    <name type="scientific">freshwater metagenome</name>
    <dbReference type="NCBI Taxonomy" id="449393"/>
    <lineage>
        <taxon>unclassified sequences</taxon>
        <taxon>metagenomes</taxon>
        <taxon>ecological metagenomes</taxon>
    </lineage>
</organism>
<accession>A0A6J7RSG5</accession>
<dbReference type="PANTHER" id="PTHR38011">
    <property type="entry name" value="DIHYDROFOLATE REDUCTASE FAMILY PROTEIN (AFU_ORTHOLOGUE AFUA_8G06820)"/>
    <property type="match status" value="1"/>
</dbReference>
<gene>
    <name evidence="5" type="ORF">UFOPK4098_01623</name>
</gene>
<dbReference type="GO" id="GO:0008703">
    <property type="term" value="F:5-amino-6-(5-phosphoribosylamino)uracil reductase activity"/>
    <property type="evidence" value="ECO:0007669"/>
    <property type="project" value="InterPro"/>
</dbReference>
<dbReference type="AlphaFoldDB" id="A0A6J7RSG5"/>
<dbReference type="InterPro" id="IPR002734">
    <property type="entry name" value="RibDG_C"/>
</dbReference>
<dbReference type="InterPro" id="IPR024072">
    <property type="entry name" value="DHFR-like_dom_sf"/>
</dbReference>
<dbReference type="Gene3D" id="3.40.430.10">
    <property type="entry name" value="Dihydrofolate Reductase, subunit A"/>
    <property type="match status" value="1"/>
</dbReference>
<dbReference type="Pfam" id="PF01872">
    <property type="entry name" value="RibD_C"/>
    <property type="match status" value="1"/>
</dbReference>